<dbReference type="RefSeq" id="WP_190545550.1">
    <property type="nucleotide sequence ID" value="NZ_CAWPNO010000069.1"/>
</dbReference>
<accession>A0ABR8AFJ7</accession>
<comment type="caution">
    <text evidence="1">The sequence shown here is derived from an EMBL/GenBank/DDBJ whole genome shotgun (WGS) entry which is preliminary data.</text>
</comment>
<gene>
    <name evidence="1" type="ORF">H6G24_21665</name>
</gene>
<proteinExistence type="predicted"/>
<organism evidence="1 2">
    <name type="scientific">Calothrix parietina FACHB-288</name>
    <dbReference type="NCBI Taxonomy" id="2692896"/>
    <lineage>
        <taxon>Bacteria</taxon>
        <taxon>Bacillati</taxon>
        <taxon>Cyanobacteriota</taxon>
        <taxon>Cyanophyceae</taxon>
        <taxon>Nostocales</taxon>
        <taxon>Calotrichaceae</taxon>
        <taxon>Calothrix</taxon>
    </lineage>
</organism>
<sequence length="58" mass="6647">MAVQMEELMEFIQTTSDPRELKRALAVKMVMQNYSHSTIGNILLVSIPLPISEAEFMY</sequence>
<protein>
    <submittedName>
        <fullName evidence="1">Uncharacterized protein</fullName>
    </submittedName>
</protein>
<evidence type="ECO:0000313" key="2">
    <source>
        <dbReference type="Proteomes" id="UP000658514"/>
    </source>
</evidence>
<reference evidence="1 2" key="1">
    <citation type="journal article" date="2020" name="ISME J.">
        <title>Comparative genomics reveals insights into cyanobacterial evolution and habitat adaptation.</title>
        <authorList>
            <person name="Chen M.Y."/>
            <person name="Teng W.K."/>
            <person name="Zhao L."/>
            <person name="Hu C.X."/>
            <person name="Zhou Y.K."/>
            <person name="Han B.P."/>
            <person name="Song L.R."/>
            <person name="Shu W.S."/>
        </authorList>
    </citation>
    <scope>NUCLEOTIDE SEQUENCE [LARGE SCALE GENOMIC DNA]</scope>
    <source>
        <strain evidence="1 2">FACHB-288</strain>
    </source>
</reference>
<keyword evidence="2" id="KW-1185">Reference proteome</keyword>
<dbReference type="EMBL" id="JACJQH010000036">
    <property type="protein sequence ID" value="MBD2198083.1"/>
    <property type="molecule type" value="Genomic_DNA"/>
</dbReference>
<name>A0ABR8AFJ7_9CYAN</name>
<evidence type="ECO:0000313" key="1">
    <source>
        <dbReference type="EMBL" id="MBD2198083.1"/>
    </source>
</evidence>
<dbReference type="Proteomes" id="UP000658514">
    <property type="component" value="Unassembled WGS sequence"/>
</dbReference>